<proteinExistence type="predicted"/>
<accession>A0ABY5Z8V9</accession>
<keyword evidence="2" id="KW-1185">Reference proteome</keyword>
<dbReference type="RefSeq" id="WP_260726810.1">
    <property type="nucleotide sequence ID" value="NZ_BAAABS010000073.1"/>
</dbReference>
<protein>
    <submittedName>
        <fullName evidence="1">Uncharacterized protein</fullName>
    </submittedName>
</protein>
<dbReference type="EMBL" id="CP073721">
    <property type="protein sequence ID" value="UWZ37453.1"/>
    <property type="molecule type" value="Genomic_DNA"/>
</dbReference>
<name>A0ABY5Z8V9_9ACTN</name>
<reference evidence="1" key="1">
    <citation type="submission" date="2021-04" db="EMBL/GenBank/DDBJ databases">
        <title>Biosynthetic gene clusters of Dactylosporangioum roseum.</title>
        <authorList>
            <person name="Hartkoorn R.C."/>
            <person name="Beaudoing E."/>
            <person name="Hot D."/>
            <person name="Moureu S."/>
        </authorList>
    </citation>
    <scope>NUCLEOTIDE SEQUENCE</scope>
    <source>
        <strain evidence="1">NRRL B-16295</strain>
    </source>
</reference>
<dbReference type="Proteomes" id="UP001058271">
    <property type="component" value="Chromosome"/>
</dbReference>
<organism evidence="1 2">
    <name type="scientific">Dactylosporangium roseum</name>
    <dbReference type="NCBI Taxonomy" id="47989"/>
    <lineage>
        <taxon>Bacteria</taxon>
        <taxon>Bacillati</taxon>
        <taxon>Actinomycetota</taxon>
        <taxon>Actinomycetes</taxon>
        <taxon>Micromonosporales</taxon>
        <taxon>Micromonosporaceae</taxon>
        <taxon>Dactylosporangium</taxon>
    </lineage>
</organism>
<gene>
    <name evidence="1" type="ORF">Drose_04010</name>
</gene>
<sequence length="94" mass="10214">MSAVRLVMYARGTAEEIETQRAACVEITEGLAEYEIAATAADPPDGSDGWISANAMVSNGEVDRILIASRSVIPNIIESVTLNFHPGRRPRRTR</sequence>
<evidence type="ECO:0000313" key="1">
    <source>
        <dbReference type="EMBL" id="UWZ37453.1"/>
    </source>
</evidence>
<evidence type="ECO:0000313" key="2">
    <source>
        <dbReference type="Proteomes" id="UP001058271"/>
    </source>
</evidence>